<dbReference type="EMBL" id="OZ023703">
    <property type="protein sequence ID" value="CAK9870709.1"/>
    <property type="molecule type" value="Genomic_DNA"/>
</dbReference>
<protein>
    <submittedName>
        <fullName evidence="1">Uncharacterized protein</fullName>
    </submittedName>
</protein>
<reference evidence="1 2" key="1">
    <citation type="submission" date="2024-03" db="EMBL/GenBank/DDBJ databases">
        <authorList>
            <consortium name="ELIXIR-Norway"/>
            <consortium name="Elixir Norway"/>
        </authorList>
    </citation>
    <scope>NUCLEOTIDE SEQUENCE [LARGE SCALE GENOMIC DNA]</scope>
</reference>
<gene>
    <name evidence="1" type="ORF">CSSPJE1EN2_LOCUS13377</name>
</gene>
<sequence length="199" mass="22228">MANLKKKNYAFMQQRFKLEEEWKVSMEAKVNALMARMIKVDSMVESMVEIKAMLEKKHGHPKALTYTNPPSTIKKGVVVANDDNAFKEMATMLVPSLATLVPTPPSFKLDHFKLTTTAPLVGIGEEQSLVMNTSPQHLAKGGEEGEKVEMETARSTRLDHLEDSDALDFNVTQKVDPKDLVVIQEQEGNEIDGIYVHVS</sequence>
<evidence type="ECO:0000313" key="1">
    <source>
        <dbReference type="EMBL" id="CAK9870709.1"/>
    </source>
</evidence>
<name>A0ABP1B6A3_9BRYO</name>
<evidence type="ECO:0000313" key="2">
    <source>
        <dbReference type="Proteomes" id="UP001497522"/>
    </source>
</evidence>
<accession>A0ABP1B6A3</accession>
<organism evidence="1 2">
    <name type="scientific">Sphagnum jensenii</name>
    <dbReference type="NCBI Taxonomy" id="128206"/>
    <lineage>
        <taxon>Eukaryota</taxon>
        <taxon>Viridiplantae</taxon>
        <taxon>Streptophyta</taxon>
        <taxon>Embryophyta</taxon>
        <taxon>Bryophyta</taxon>
        <taxon>Sphagnophytina</taxon>
        <taxon>Sphagnopsida</taxon>
        <taxon>Sphagnales</taxon>
        <taxon>Sphagnaceae</taxon>
        <taxon>Sphagnum</taxon>
    </lineage>
</organism>
<proteinExistence type="predicted"/>
<keyword evidence="2" id="KW-1185">Reference proteome</keyword>
<dbReference type="Proteomes" id="UP001497522">
    <property type="component" value="Chromosome 2"/>
</dbReference>